<feature type="domain" description="Nitric oxide synthase (NOS)" evidence="10">
    <location>
        <begin position="91"/>
        <end position="442"/>
    </location>
</feature>
<evidence type="ECO:0000256" key="5">
    <source>
        <dbReference type="ARBA" id="ARBA00022643"/>
    </source>
</evidence>
<keyword evidence="12" id="KW-1185">Reference proteome</keyword>
<evidence type="ECO:0000313" key="11">
    <source>
        <dbReference type="EMBL" id="OIW33174.1"/>
    </source>
</evidence>
<keyword evidence="8" id="KW-0560">Oxidoreductase</keyword>
<dbReference type="OrthoDB" id="1856718at2759"/>
<evidence type="ECO:0000256" key="6">
    <source>
        <dbReference type="ARBA" id="ARBA00022723"/>
    </source>
</evidence>
<dbReference type="InterPro" id="IPR004030">
    <property type="entry name" value="NOS_N"/>
</dbReference>
<dbReference type="EMBL" id="KV875094">
    <property type="protein sequence ID" value="OIW33174.1"/>
    <property type="molecule type" value="Genomic_DNA"/>
</dbReference>
<dbReference type="GO" id="GO:0004517">
    <property type="term" value="F:nitric-oxide synthase activity"/>
    <property type="evidence" value="ECO:0007669"/>
    <property type="project" value="UniProtKB-EC"/>
</dbReference>
<evidence type="ECO:0000256" key="2">
    <source>
        <dbReference type="ARBA" id="ARBA00006267"/>
    </source>
</evidence>
<evidence type="ECO:0000256" key="9">
    <source>
        <dbReference type="ARBA" id="ARBA00023004"/>
    </source>
</evidence>
<dbReference type="InterPro" id="IPR050607">
    <property type="entry name" value="NOS"/>
</dbReference>
<dbReference type="InterPro" id="IPR044940">
    <property type="entry name" value="NOS_dom_2"/>
</dbReference>
<keyword evidence="7" id="KW-0112">Calmodulin-binding</keyword>
<gene>
    <name evidence="11" type="ORF">CONLIGDRAFT_666516</name>
</gene>
<reference evidence="11 12" key="1">
    <citation type="submission" date="2016-10" db="EMBL/GenBank/DDBJ databases">
        <title>Draft genome sequence of Coniochaeta ligniaria NRRL30616, a lignocellulolytic fungus for bioabatement of inhibitors in plant biomass hydrolysates.</title>
        <authorList>
            <consortium name="DOE Joint Genome Institute"/>
            <person name="Jimenez D.J."/>
            <person name="Hector R.E."/>
            <person name="Riley R."/>
            <person name="Sun H."/>
            <person name="Grigoriev I.V."/>
            <person name="Van Elsas J.D."/>
            <person name="Nichols N.N."/>
        </authorList>
    </citation>
    <scope>NUCLEOTIDE SEQUENCE [LARGE SCALE GENOMIC DNA]</scope>
    <source>
        <strain evidence="11 12">NRRL 30616</strain>
    </source>
</reference>
<dbReference type="SUPFAM" id="SSF56512">
    <property type="entry name" value="Nitric oxide (NO) synthase oxygenase domain"/>
    <property type="match status" value="1"/>
</dbReference>
<evidence type="ECO:0000256" key="7">
    <source>
        <dbReference type="ARBA" id="ARBA00022860"/>
    </source>
</evidence>
<dbReference type="InterPro" id="IPR039261">
    <property type="entry name" value="FNR_nucleotide-bd"/>
</dbReference>
<dbReference type="PANTHER" id="PTHR43410:SF1">
    <property type="entry name" value="NITRIC OXIDE SYNTHASE"/>
    <property type="match status" value="1"/>
</dbReference>
<dbReference type="InterPro" id="IPR044943">
    <property type="entry name" value="NOS_dom_1"/>
</dbReference>
<dbReference type="InterPro" id="IPR036119">
    <property type="entry name" value="NOS_N_sf"/>
</dbReference>
<evidence type="ECO:0000313" key="12">
    <source>
        <dbReference type="Proteomes" id="UP000182658"/>
    </source>
</evidence>
<proteinExistence type="inferred from homology"/>
<dbReference type="EC" id="1.14.13.39" evidence="3"/>
<name>A0A1J7J0B1_9PEZI</name>
<dbReference type="PANTHER" id="PTHR43410">
    <property type="entry name" value="NITRIC OXIDE SYNTHASE OXYGENASE"/>
    <property type="match status" value="1"/>
</dbReference>
<dbReference type="InterPro" id="IPR029039">
    <property type="entry name" value="Flavoprotein-like_sf"/>
</dbReference>
<dbReference type="Gene3D" id="3.90.1230.10">
    <property type="entry name" value="Nitric Oxide Synthase, Chain A, domain 3"/>
    <property type="match status" value="1"/>
</dbReference>
<dbReference type="STRING" id="1408157.A0A1J7J0B1"/>
<dbReference type="Gene3D" id="3.40.50.360">
    <property type="match status" value="1"/>
</dbReference>
<accession>A0A1J7J0B1</accession>
<dbReference type="GO" id="GO:0005516">
    <property type="term" value="F:calmodulin binding"/>
    <property type="evidence" value="ECO:0007669"/>
    <property type="project" value="UniProtKB-KW"/>
</dbReference>
<dbReference type="InParanoid" id="A0A1J7J0B1"/>
<dbReference type="AlphaFoldDB" id="A0A1J7J0B1"/>
<dbReference type="InterPro" id="IPR044944">
    <property type="entry name" value="NOS_dom_3"/>
</dbReference>
<evidence type="ECO:0000256" key="1">
    <source>
        <dbReference type="ARBA" id="ARBA00001917"/>
    </source>
</evidence>
<dbReference type="Pfam" id="PF02898">
    <property type="entry name" value="NO_synthase"/>
    <property type="match status" value="1"/>
</dbReference>
<keyword evidence="6" id="KW-0479">Metal-binding</keyword>
<dbReference type="GO" id="GO:0046872">
    <property type="term" value="F:metal ion binding"/>
    <property type="evidence" value="ECO:0007669"/>
    <property type="project" value="UniProtKB-KW"/>
</dbReference>
<evidence type="ECO:0000259" key="10">
    <source>
        <dbReference type="Pfam" id="PF02898"/>
    </source>
</evidence>
<keyword evidence="5" id="KW-0285">Flavoprotein</keyword>
<keyword evidence="4" id="KW-0349">Heme</keyword>
<evidence type="ECO:0000256" key="3">
    <source>
        <dbReference type="ARBA" id="ARBA00012989"/>
    </source>
</evidence>
<dbReference type="SUPFAM" id="SSF52218">
    <property type="entry name" value="Flavoproteins"/>
    <property type="match status" value="1"/>
</dbReference>
<dbReference type="SUPFAM" id="SSF52343">
    <property type="entry name" value="Ferredoxin reductase-like, C-terminal NADP-linked domain"/>
    <property type="match status" value="1"/>
</dbReference>
<dbReference type="Gene3D" id="3.90.340.10">
    <property type="entry name" value="Nitric Oxide Synthase, Chain A, domain 1"/>
    <property type="match status" value="1"/>
</dbReference>
<evidence type="ECO:0000256" key="4">
    <source>
        <dbReference type="ARBA" id="ARBA00022617"/>
    </source>
</evidence>
<evidence type="ECO:0000256" key="8">
    <source>
        <dbReference type="ARBA" id="ARBA00023002"/>
    </source>
</evidence>
<dbReference type="Proteomes" id="UP000182658">
    <property type="component" value="Unassembled WGS sequence"/>
</dbReference>
<keyword evidence="9" id="KW-0408">Iron</keyword>
<organism evidence="11 12">
    <name type="scientific">Coniochaeta ligniaria NRRL 30616</name>
    <dbReference type="NCBI Taxonomy" id="1408157"/>
    <lineage>
        <taxon>Eukaryota</taxon>
        <taxon>Fungi</taxon>
        <taxon>Dikarya</taxon>
        <taxon>Ascomycota</taxon>
        <taxon>Pezizomycotina</taxon>
        <taxon>Sordariomycetes</taxon>
        <taxon>Sordariomycetidae</taxon>
        <taxon>Coniochaetales</taxon>
        <taxon>Coniochaetaceae</taxon>
        <taxon>Coniochaeta</taxon>
    </lineage>
</organism>
<sequence>MACPLSSQPQPPSAKQEFDRIKEHYPRLATTSCTTEFCQSGRLIHTTEPKVGQDRSSAEITLDAIDFLNQLRRDDIIKSDEALSSRIAKAKNEITSTSKRVQKTDNGHVSSELVGGVWQQTLEEIEHGVKLCWKHSKRCIMRSEYMSIKVVDFRQVKTSKEMGEVLLKGMKDAYRQGDIIVTAFVFAPRQQGKSGPMIWNDNLLSYAGYRQPDGTILGNPATVNLTEEIIRLGWKPPNLKTRWDILPIVTMAEDHSPKITPIPEDWFPSVQIRHPDEEHTLAFDKLGLRWTSAAALSRLGFDIGGVQYTAAPFIGYWLDAEVGVRNLADESSYNVLPSVVKALGLLPMNHKLDDLPAYEKLAHLQVAQSVLNRVVNWSYRQVKVRMMDTLTASSMYCEFDNKHLAERGFRLPADSHWLSPPQGSIVPLWHRGGAPNYQPKPMACRHTEDPVKAWERRRVAWGLTAIESSPSSLMANGRKEDLVEIAAGSSQTRLISGPNGSIVDLAPGSTHFLVRIFYCSAFTGKVLAEKLASHTQAFLDDHADLPCQVTPPVPLNLLDLDSVNDGDHLLIIASTGSGRMPMHGVCFMRKYKRDVTSSVRTTPDRLTRVSIFGYGNSSSNFYHNRVARSLQDTLVECGFIQLELYEADTAMEDPLLDQFNVWLNSIRGALLNRLPDAQLAIPSSTFVSEDDSTLALGNKIATVTMARFVSATSAHSGTLKRVTLDTGGLEYADMSHVAVHVPLEDPQIESLLIKLTLSGNEVVELSQRTFTTSRQVLALVDLDRPFVHTRWANKIGLSLSTEDMNTLQQQSLRMSFESSILSGRWSKKLTNGDSLLTFLSALPLRQAKTFSAASCCSHNNFRADTEGFLDIIVRTNPGGLFTEHFLSRARPGLPLHISLSPGPGERLVLDSRPLITFTTGSGIAPLRSLIQARLAFYCSEGSARALGQVMAFMAYRKVDDIVVSDVVLEANIVELFDGIFPSPNASGRLEDCMFESATRKTITRKIMKKEANIFVSASKDSADNFAVNLEAILGVPDIKEALGERWVEEVYSY</sequence>
<dbReference type="Gene3D" id="3.90.440.10">
    <property type="entry name" value="Nitric Oxide Synthase,Heme Domain,Chain A domain 2"/>
    <property type="match status" value="1"/>
</dbReference>
<dbReference type="GO" id="GO:0006809">
    <property type="term" value="P:nitric oxide biosynthetic process"/>
    <property type="evidence" value="ECO:0007669"/>
    <property type="project" value="InterPro"/>
</dbReference>
<keyword evidence="5" id="KW-0288">FMN</keyword>
<comment type="cofactor">
    <cofactor evidence="1">
        <name>FMN</name>
        <dbReference type="ChEBI" id="CHEBI:58210"/>
    </cofactor>
</comment>
<dbReference type="Gene3D" id="3.40.50.80">
    <property type="entry name" value="Nucleotide-binding domain of ferredoxin-NADP reductase (FNR) module"/>
    <property type="match status" value="1"/>
</dbReference>
<protein>
    <recommendedName>
        <fullName evidence="3">nitric-oxide synthase (NADPH)</fullName>
        <ecNumber evidence="3">1.14.13.39</ecNumber>
    </recommendedName>
</protein>
<comment type="similarity">
    <text evidence="2">Belongs to the NOS family.</text>
</comment>